<gene>
    <name evidence="2" type="ORF">DAY19_13075</name>
</gene>
<feature type="signal peptide" evidence="1">
    <location>
        <begin position="1"/>
        <end position="18"/>
    </location>
</feature>
<evidence type="ECO:0000256" key="1">
    <source>
        <dbReference type="SAM" id="SignalP"/>
    </source>
</evidence>
<feature type="chain" id="PRO_5045620606" description="SPOR domain-containing protein" evidence="1">
    <location>
        <begin position="19"/>
        <end position="115"/>
    </location>
</feature>
<organism evidence="2 3">
    <name type="scientific">Halobacteriovorax vibrionivorans</name>
    <dbReference type="NCBI Taxonomy" id="2152716"/>
    <lineage>
        <taxon>Bacteria</taxon>
        <taxon>Pseudomonadati</taxon>
        <taxon>Bdellovibrionota</taxon>
        <taxon>Bacteriovoracia</taxon>
        <taxon>Bacteriovoracales</taxon>
        <taxon>Halobacteriovoraceae</taxon>
        <taxon>Halobacteriovorax</taxon>
    </lineage>
</organism>
<dbReference type="Proteomes" id="UP000443582">
    <property type="component" value="Unassembled WGS sequence"/>
</dbReference>
<evidence type="ECO:0008006" key="4">
    <source>
        <dbReference type="Google" id="ProtNLM"/>
    </source>
</evidence>
<evidence type="ECO:0000313" key="3">
    <source>
        <dbReference type="Proteomes" id="UP000443582"/>
    </source>
</evidence>
<proteinExistence type="predicted"/>
<protein>
    <recommendedName>
        <fullName evidence="4">SPOR domain-containing protein</fullName>
    </recommendedName>
</protein>
<accession>A0ABY0IGG6</accession>
<reference evidence="3" key="1">
    <citation type="journal article" date="2019" name="Int. J. Syst. Evol. Microbiol.">
        <title>Halobacteriovorax valvorus sp. nov., a novel prokaryotic predator isolated from coastal seawater of China.</title>
        <authorList>
            <person name="Chen M.-X."/>
        </authorList>
    </citation>
    <scope>NUCLEOTIDE SEQUENCE [LARGE SCALE GENOMIC DNA]</scope>
    <source>
        <strain evidence="3">BL9</strain>
    </source>
</reference>
<dbReference type="RefSeq" id="WP_115363186.1">
    <property type="nucleotide sequence ID" value="NZ_QDKL01000003.1"/>
</dbReference>
<name>A0ABY0IGG6_9BACT</name>
<keyword evidence="1" id="KW-0732">Signal</keyword>
<sequence>MKKIIAILMLATSFFANAQTLREQCENAYYATGYVKLHQYKIVVNWARISDHALVELENILYSDNFKVLKEKELPNYKTLYVLKESNGEDAYYYEAALAKLESLTGNKASCVYDL</sequence>
<keyword evidence="3" id="KW-1185">Reference proteome</keyword>
<dbReference type="EMBL" id="QDKL01000003">
    <property type="protein sequence ID" value="RZF20911.1"/>
    <property type="molecule type" value="Genomic_DNA"/>
</dbReference>
<evidence type="ECO:0000313" key="2">
    <source>
        <dbReference type="EMBL" id="RZF20911.1"/>
    </source>
</evidence>
<comment type="caution">
    <text evidence="2">The sequence shown here is derived from an EMBL/GenBank/DDBJ whole genome shotgun (WGS) entry which is preliminary data.</text>
</comment>